<dbReference type="RefSeq" id="WP_135640748.1">
    <property type="nucleotide sequence ID" value="NZ_RQGH01000008.1"/>
</dbReference>
<dbReference type="Proteomes" id="UP000297567">
    <property type="component" value="Unassembled WGS sequence"/>
</dbReference>
<dbReference type="Pfam" id="PF01965">
    <property type="entry name" value="DJ-1_PfpI"/>
    <property type="match status" value="1"/>
</dbReference>
<keyword evidence="1" id="KW-1133">Transmembrane helix</keyword>
<keyword evidence="1" id="KW-0812">Transmembrane</keyword>
<dbReference type="GO" id="GO:0016740">
    <property type="term" value="F:transferase activity"/>
    <property type="evidence" value="ECO:0007669"/>
    <property type="project" value="UniProtKB-KW"/>
</dbReference>
<evidence type="ECO:0000256" key="1">
    <source>
        <dbReference type="SAM" id="Phobius"/>
    </source>
</evidence>
<comment type="caution">
    <text evidence="3">The sequence shown here is derived from an EMBL/GenBank/DDBJ whole genome shotgun (WGS) entry which is preliminary data.</text>
</comment>
<keyword evidence="3" id="KW-0808">Transferase</keyword>
<dbReference type="GO" id="GO:0005737">
    <property type="term" value="C:cytoplasm"/>
    <property type="evidence" value="ECO:0007669"/>
    <property type="project" value="TreeGrafter"/>
</dbReference>
<sequence>MKHQLKITNGEFHSQTRIVAGKLSIPQKNKTGKQTEFRGLGKLKFYLLTLCLATVLTSGLIANPKGKPKVLVVMSAADTILLDGVKKHPTGVFLNELYFPVKMLNEKGFEIVFATPSGRKATIDPESTKDKYWQSESEKEEAIRLLSNFPTYEKPISLEQAMKDNHTFVGILVPGGQGLMTDLLYDGKVPQLLRSFHEKRKPIGLVCHAPALLTSLRSEGEKENFLFKGYKVNSVTKIEEWFIETIVMKGKPKLRNISGALQDLGMEYQSSFLPGRSYAIRDRNLITSQNPFSGNEFSELYWEAIEDYLQKNVSLAD</sequence>
<protein>
    <submittedName>
        <fullName evidence="3">Type 1 glutamine amidotransferase domain-containing protein</fullName>
    </submittedName>
</protein>
<dbReference type="CDD" id="cd03141">
    <property type="entry name" value="GATase1_Hsp31_like"/>
    <property type="match status" value="1"/>
</dbReference>
<dbReference type="PANTHER" id="PTHR48094">
    <property type="entry name" value="PROTEIN/NUCLEIC ACID DEGLYCASE DJ-1-RELATED"/>
    <property type="match status" value="1"/>
</dbReference>
<keyword evidence="4" id="KW-1185">Reference proteome</keyword>
<dbReference type="AlphaFoldDB" id="A0A4Z1ABE3"/>
<feature type="transmembrane region" description="Helical" evidence="1">
    <location>
        <begin position="43"/>
        <end position="62"/>
    </location>
</feature>
<dbReference type="PANTHER" id="PTHR48094:SF22">
    <property type="entry name" value="DJ-1_PFPI DOMAIN-CONTAINING PROTEIN"/>
    <property type="match status" value="1"/>
</dbReference>
<dbReference type="EMBL" id="RQGH01000008">
    <property type="protein sequence ID" value="TGL75040.1"/>
    <property type="molecule type" value="Genomic_DNA"/>
</dbReference>
<name>A0A4Z1ABE3_9LEPT</name>
<keyword evidence="3" id="KW-0315">Glutamine amidotransferase</keyword>
<evidence type="ECO:0000259" key="2">
    <source>
        <dbReference type="Pfam" id="PF01965"/>
    </source>
</evidence>
<evidence type="ECO:0000313" key="3">
    <source>
        <dbReference type="EMBL" id="TGL75040.1"/>
    </source>
</evidence>
<organism evidence="3 4">
    <name type="scientific">Leptospira jelokensis</name>
    <dbReference type="NCBI Taxonomy" id="2484931"/>
    <lineage>
        <taxon>Bacteria</taxon>
        <taxon>Pseudomonadati</taxon>
        <taxon>Spirochaetota</taxon>
        <taxon>Spirochaetia</taxon>
        <taxon>Leptospirales</taxon>
        <taxon>Leptospiraceae</taxon>
        <taxon>Leptospira</taxon>
    </lineage>
</organism>
<dbReference type="Gene3D" id="3.40.50.880">
    <property type="match status" value="1"/>
</dbReference>
<dbReference type="InterPro" id="IPR029062">
    <property type="entry name" value="Class_I_gatase-like"/>
</dbReference>
<dbReference type="GO" id="GO:0019243">
    <property type="term" value="P:methylglyoxal catabolic process to D-lactate via S-lactoyl-glutathione"/>
    <property type="evidence" value="ECO:0007669"/>
    <property type="project" value="TreeGrafter"/>
</dbReference>
<reference evidence="3" key="1">
    <citation type="journal article" date="2019" name="PLoS Negl. Trop. Dis.">
        <title>Revisiting the worldwide diversity of Leptospira species in the environment.</title>
        <authorList>
            <person name="Vincent A.T."/>
            <person name="Schiettekatte O."/>
            <person name="Bourhy P."/>
            <person name="Veyrier F.J."/>
            <person name="Picardeau M."/>
        </authorList>
    </citation>
    <scope>NUCLEOTIDE SEQUENCE [LARGE SCALE GENOMIC DNA]</scope>
    <source>
        <strain evidence="3">201702451</strain>
    </source>
</reference>
<dbReference type="InterPro" id="IPR002818">
    <property type="entry name" value="DJ-1/PfpI"/>
</dbReference>
<evidence type="ECO:0000313" key="4">
    <source>
        <dbReference type="Proteomes" id="UP000297567"/>
    </source>
</evidence>
<gene>
    <name evidence="3" type="ORF">EHQ62_02865</name>
</gene>
<keyword evidence="1" id="KW-0472">Membrane</keyword>
<proteinExistence type="predicted"/>
<accession>A0A4Z1ABE3</accession>
<feature type="domain" description="DJ-1/PfpI" evidence="2">
    <location>
        <begin position="96"/>
        <end position="300"/>
    </location>
</feature>
<dbReference type="GO" id="GO:0019172">
    <property type="term" value="F:glyoxalase III activity"/>
    <property type="evidence" value="ECO:0007669"/>
    <property type="project" value="TreeGrafter"/>
</dbReference>
<dbReference type="InterPro" id="IPR050325">
    <property type="entry name" value="Prot/Nucl_acid_deglycase"/>
</dbReference>
<dbReference type="SUPFAM" id="SSF52317">
    <property type="entry name" value="Class I glutamine amidotransferase-like"/>
    <property type="match status" value="1"/>
</dbReference>